<dbReference type="AlphaFoldDB" id="A0A917N512"/>
<dbReference type="PANTHER" id="PTHR43649">
    <property type="entry name" value="ARABINOSE-BINDING PROTEIN-RELATED"/>
    <property type="match status" value="1"/>
</dbReference>
<sequence>MKTRKKLILALGITLFSTLLVACGTSNGNKKEEGNKAKESSVKLNTDGQFPIIAEGEELTLSIMAPGIGLAEWKDMPTLQEYMKITGIETTYVTPPDADFPTKLNLAFAADDLSDIIYGAGSNALTSAMEIDYGSQGILVALEEFITPEIMPNFAKLVEEDPTILKSITTPDGHVYTLPMLSRGGTAIWPAGPMWYNGEWLDNLGVKELPKTTDEFYDLLVRFRDEDPNGNGKKDEIPLTDVEMNSSRLWFMGAFGMKVKGIQEDDGKVSYTPMSENYKAFLEYMNKLYTEGLLDKEVYSQSGDQKKAKGQNNQLGLFPDWFSFFTTGRGEEGALNDPMFQPLTSEISPEPVVAGSARLSRGAFAVTKDNPSVEASLRWVDYFYSVEGARFLEQGPDGFLWESAKTKDGEEVRVFTPEVDLNDTESSRGKITPAFGLTTPNIVVDQELIRKSADEEPDTAFRDWVNKETKEKIEPIAEVAFPLLYLTKEENDKVSANATDLATYTEEMEAKFITGVTSFDEWDKYVKTIESMGVEEYIATYQAAYDRWAAN</sequence>
<keyword evidence="1 2" id="KW-0732">Signal</keyword>
<dbReference type="EMBL" id="BMDT01000010">
    <property type="protein sequence ID" value="GGI66365.1"/>
    <property type="molecule type" value="Genomic_DNA"/>
</dbReference>
<evidence type="ECO:0000256" key="2">
    <source>
        <dbReference type="SAM" id="SignalP"/>
    </source>
</evidence>
<proteinExistence type="predicted"/>
<reference evidence="3" key="1">
    <citation type="journal article" date="2014" name="Int. J. Syst. Evol. Microbiol.">
        <title>Complete genome sequence of Corynebacterium casei LMG S-19264T (=DSM 44701T), isolated from a smear-ripened cheese.</title>
        <authorList>
            <consortium name="US DOE Joint Genome Institute (JGI-PGF)"/>
            <person name="Walter F."/>
            <person name="Albersmeier A."/>
            <person name="Kalinowski J."/>
            <person name="Ruckert C."/>
        </authorList>
    </citation>
    <scope>NUCLEOTIDE SEQUENCE</scope>
    <source>
        <strain evidence="3">CCM 8433</strain>
    </source>
</reference>
<name>A0A917N512_9ENTE</name>
<reference evidence="3" key="2">
    <citation type="submission" date="2020-09" db="EMBL/GenBank/DDBJ databases">
        <authorList>
            <person name="Sun Q."/>
            <person name="Sedlacek I."/>
        </authorList>
    </citation>
    <scope>NUCLEOTIDE SEQUENCE</scope>
    <source>
        <strain evidence="3">CCM 8433</strain>
    </source>
</reference>
<dbReference type="SUPFAM" id="SSF53850">
    <property type="entry name" value="Periplasmic binding protein-like II"/>
    <property type="match status" value="1"/>
</dbReference>
<evidence type="ECO:0000256" key="1">
    <source>
        <dbReference type="ARBA" id="ARBA00022729"/>
    </source>
</evidence>
<feature type="chain" id="PRO_5039212562" evidence="2">
    <location>
        <begin position="23"/>
        <end position="551"/>
    </location>
</feature>
<dbReference type="Gene3D" id="3.40.190.10">
    <property type="entry name" value="Periplasmic binding protein-like II"/>
    <property type="match status" value="2"/>
</dbReference>
<gene>
    <name evidence="3" type="ORF">GCM10011482_20190</name>
</gene>
<dbReference type="Proteomes" id="UP000622610">
    <property type="component" value="Unassembled WGS sequence"/>
</dbReference>
<evidence type="ECO:0000313" key="4">
    <source>
        <dbReference type="Proteomes" id="UP000622610"/>
    </source>
</evidence>
<feature type="signal peptide" evidence="2">
    <location>
        <begin position="1"/>
        <end position="22"/>
    </location>
</feature>
<dbReference type="PROSITE" id="PS51257">
    <property type="entry name" value="PROKAR_LIPOPROTEIN"/>
    <property type="match status" value="1"/>
</dbReference>
<protein>
    <submittedName>
        <fullName evidence="3">ABC transporter substrate-binding protein</fullName>
    </submittedName>
</protein>
<dbReference type="RefSeq" id="WP_188368192.1">
    <property type="nucleotide sequence ID" value="NZ_BMDT01000010.1"/>
</dbReference>
<organism evidence="3 4">
    <name type="scientific">Enterococcus alcedinis</name>
    <dbReference type="NCBI Taxonomy" id="1274384"/>
    <lineage>
        <taxon>Bacteria</taxon>
        <taxon>Bacillati</taxon>
        <taxon>Bacillota</taxon>
        <taxon>Bacilli</taxon>
        <taxon>Lactobacillales</taxon>
        <taxon>Enterococcaceae</taxon>
        <taxon>Enterococcus</taxon>
    </lineage>
</organism>
<evidence type="ECO:0000313" key="3">
    <source>
        <dbReference type="EMBL" id="GGI66365.1"/>
    </source>
</evidence>
<dbReference type="PANTHER" id="PTHR43649:SF33">
    <property type="entry name" value="POLYGALACTURONAN_RHAMNOGALACTURONAN-BINDING PROTEIN YTCQ"/>
    <property type="match status" value="1"/>
</dbReference>
<dbReference type="InterPro" id="IPR050490">
    <property type="entry name" value="Bact_solute-bd_prot1"/>
</dbReference>
<keyword evidence="4" id="KW-1185">Reference proteome</keyword>
<comment type="caution">
    <text evidence="3">The sequence shown here is derived from an EMBL/GenBank/DDBJ whole genome shotgun (WGS) entry which is preliminary data.</text>
</comment>
<accession>A0A917N512</accession>